<dbReference type="PANTHER" id="PTHR12154:SF4">
    <property type="entry name" value="UDP-N-ACETYLGLUCOSAMINE TRANSFERASE SUBUNIT ALG14 HOMOLOG"/>
    <property type="match status" value="1"/>
</dbReference>
<dbReference type="InterPro" id="IPR013969">
    <property type="entry name" value="Oligosacch_biosynth_Alg14"/>
</dbReference>
<keyword evidence="7" id="KW-1185">Reference proteome</keyword>
<dbReference type="PANTHER" id="PTHR12154">
    <property type="entry name" value="GLYCOSYL TRANSFERASE-RELATED"/>
    <property type="match status" value="1"/>
</dbReference>
<dbReference type="GO" id="GO:0004577">
    <property type="term" value="F:N-acetylglucosaminyldiphosphodolichol N-acetylglucosaminyltransferase activity"/>
    <property type="evidence" value="ECO:0007669"/>
    <property type="project" value="TreeGrafter"/>
</dbReference>
<name>A0A0J6HH37_9PSED</name>
<evidence type="ECO:0000313" key="6">
    <source>
        <dbReference type="EMBL" id="SDT51988.1"/>
    </source>
</evidence>
<proteinExistence type="predicted"/>
<dbReference type="AlphaFoldDB" id="A0A0J6HH37"/>
<keyword evidence="4" id="KW-1133">Transmembrane helix</keyword>
<evidence type="ECO:0000256" key="3">
    <source>
        <dbReference type="ARBA" id="ARBA00022824"/>
    </source>
</evidence>
<evidence type="ECO:0000313" key="7">
    <source>
        <dbReference type="Proteomes" id="UP000182814"/>
    </source>
</evidence>
<keyword evidence="2" id="KW-0812">Transmembrane</keyword>
<comment type="subcellular location">
    <subcellularLocation>
        <location evidence="1">Endoplasmic reticulum membrane</location>
        <topology evidence="1">Single-pass membrane protein</topology>
    </subcellularLocation>
</comment>
<dbReference type="PATRIC" id="fig|163011.3.peg.3220"/>
<evidence type="ECO:0000256" key="1">
    <source>
        <dbReference type="ARBA" id="ARBA00004389"/>
    </source>
</evidence>
<evidence type="ECO:0000256" key="2">
    <source>
        <dbReference type="ARBA" id="ARBA00022692"/>
    </source>
</evidence>
<evidence type="ECO:0000256" key="4">
    <source>
        <dbReference type="ARBA" id="ARBA00022989"/>
    </source>
</evidence>
<dbReference type="GO" id="GO:0006488">
    <property type="term" value="P:dolichol-linked oligosaccharide biosynthetic process"/>
    <property type="evidence" value="ECO:0007669"/>
    <property type="project" value="InterPro"/>
</dbReference>
<dbReference type="Proteomes" id="UP000182814">
    <property type="component" value="Chromosome I"/>
</dbReference>
<keyword evidence="5" id="KW-0472">Membrane</keyword>
<sequence>MSQSYDVLLICSGGGHWVQMSKLLPAFDGRKVNIATVDISVHTQYPLHDFVKVPDFNRNEPLKIIKGFYQIFNIVYHSKAKYVISTGAAPGLLGLITAKIMGKKTLWIDSIANPKKISLSGRIASYFVDELLTQWPTLSENSRAQYKGRIV</sequence>
<evidence type="ECO:0000256" key="5">
    <source>
        <dbReference type="ARBA" id="ARBA00023136"/>
    </source>
</evidence>
<accession>A0A0J6HH37</accession>
<dbReference type="EMBL" id="LT629746">
    <property type="protein sequence ID" value="SDT51988.1"/>
    <property type="molecule type" value="Genomic_DNA"/>
</dbReference>
<gene>
    <name evidence="6" type="ORF">SAMN04490191_4919</name>
</gene>
<dbReference type="Pfam" id="PF08660">
    <property type="entry name" value="Alg14"/>
    <property type="match status" value="1"/>
</dbReference>
<reference evidence="7" key="1">
    <citation type="submission" date="2016-10" db="EMBL/GenBank/DDBJ databases">
        <authorList>
            <person name="Varghese N."/>
            <person name="Submissions S."/>
        </authorList>
    </citation>
    <scope>NUCLEOTIDE SEQUENCE [LARGE SCALE GENOMIC DNA]</scope>
    <source>
        <strain evidence="7">BS3782</strain>
    </source>
</reference>
<keyword evidence="3" id="KW-0256">Endoplasmic reticulum</keyword>
<protein>
    <submittedName>
        <fullName evidence="6">Oligosaccharide biosynthesis protein Alg14 like</fullName>
    </submittedName>
</protein>
<dbReference type="Gene3D" id="3.40.50.2000">
    <property type="entry name" value="Glycogen Phosphorylase B"/>
    <property type="match status" value="1"/>
</dbReference>
<organism evidence="6 7">
    <name type="scientific">Pseudomonas lini</name>
    <dbReference type="NCBI Taxonomy" id="163011"/>
    <lineage>
        <taxon>Bacteria</taxon>
        <taxon>Pseudomonadati</taxon>
        <taxon>Pseudomonadota</taxon>
        <taxon>Gammaproteobacteria</taxon>
        <taxon>Pseudomonadales</taxon>
        <taxon>Pseudomonadaceae</taxon>
        <taxon>Pseudomonas</taxon>
    </lineage>
</organism>
<dbReference type="RefSeq" id="WP_048395030.1">
    <property type="nucleotide sequence ID" value="NZ_JYLB01000003.1"/>
</dbReference>